<accession>A0A411WX56</accession>
<organism evidence="3 6">
    <name type="scientific">Pseudoduganella albidiflava</name>
    <dbReference type="NCBI Taxonomy" id="321983"/>
    <lineage>
        <taxon>Bacteria</taxon>
        <taxon>Pseudomonadati</taxon>
        <taxon>Pseudomonadota</taxon>
        <taxon>Betaproteobacteria</taxon>
        <taxon>Burkholderiales</taxon>
        <taxon>Oxalobacteraceae</taxon>
        <taxon>Telluria group</taxon>
        <taxon>Pseudoduganella</taxon>
    </lineage>
</organism>
<reference evidence="4 5" key="2">
    <citation type="submission" date="2019-02" db="EMBL/GenBank/DDBJ databases">
        <title>Draft Genome Sequences of Six Type Strains of the Genus Massilia.</title>
        <authorList>
            <person name="Miess H."/>
            <person name="Frediansyhah A."/>
            <person name="Gross H."/>
        </authorList>
    </citation>
    <scope>NUCLEOTIDE SEQUENCE [LARGE SCALE GENOMIC DNA]</scope>
    <source>
        <strain evidence="4 5">DSM 17472</strain>
    </source>
</reference>
<dbReference type="SUPFAM" id="SSF56801">
    <property type="entry name" value="Acetyl-CoA synthetase-like"/>
    <property type="match status" value="1"/>
</dbReference>
<dbReference type="RefSeq" id="WP_131145330.1">
    <property type="nucleotide sequence ID" value="NZ_BMWV01000007.1"/>
</dbReference>
<proteinExistence type="inferred from homology"/>
<keyword evidence="5" id="KW-1185">Reference proteome</keyword>
<comment type="similarity">
    <text evidence="1">Belongs to the ATP-dependent AMP-binding enzyme family.</text>
</comment>
<dbReference type="PANTHER" id="PTHR43201:SF8">
    <property type="entry name" value="ACYL-COA SYNTHETASE FAMILY MEMBER 3"/>
    <property type="match status" value="1"/>
</dbReference>
<dbReference type="AlphaFoldDB" id="A0A411WX56"/>
<dbReference type="Pfam" id="PF00501">
    <property type="entry name" value="AMP-binding"/>
    <property type="match status" value="1"/>
</dbReference>
<dbReference type="PANTHER" id="PTHR43201">
    <property type="entry name" value="ACYL-COA SYNTHETASE"/>
    <property type="match status" value="1"/>
</dbReference>
<evidence type="ECO:0000313" key="3">
    <source>
        <dbReference type="EMBL" id="GGY49007.1"/>
    </source>
</evidence>
<reference evidence="3" key="3">
    <citation type="submission" date="2022-12" db="EMBL/GenBank/DDBJ databases">
        <authorList>
            <person name="Sun Q."/>
            <person name="Kim S."/>
        </authorList>
    </citation>
    <scope>NUCLEOTIDE SEQUENCE</scope>
    <source>
        <strain evidence="3">KCTC 12343</strain>
    </source>
</reference>
<evidence type="ECO:0000259" key="2">
    <source>
        <dbReference type="Pfam" id="PF00501"/>
    </source>
</evidence>
<dbReference type="GO" id="GO:0031956">
    <property type="term" value="F:medium-chain fatty acid-CoA ligase activity"/>
    <property type="evidence" value="ECO:0007669"/>
    <property type="project" value="TreeGrafter"/>
</dbReference>
<dbReference type="Gene3D" id="3.40.50.12780">
    <property type="entry name" value="N-terminal domain of ligase-like"/>
    <property type="match status" value="1"/>
</dbReference>
<dbReference type="GO" id="GO:0006631">
    <property type="term" value="P:fatty acid metabolic process"/>
    <property type="evidence" value="ECO:0007669"/>
    <property type="project" value="TreeGrafter"/>
</dbReference>
<dbReference type="InterPro" id="IPR000873">
    <property type="entry name" value="AMP-dep_synth/lig_dom"/>
</dbReference>
<dbReference type="PROSITE" id="PS00455">
    <property type="entry name" value="AMP_BINDING"/>
    <property type="match status" value="1"/>
</dbReference>
<dbReference type="Proteomes" id="UP000628442">
    <property type="component" value="Unassembled WGS sequence"/>
</dbReference>
<keyword evidence="3" id="KW-0436">Ligase</keyword>
<sequence>MMHFIDSIRTAMRERAGDVAIVQLDGTVSPGRVVDYGTLEQECNALAVALAARCAPGSTVGLVAANSIAWIEADLALLMGGHVEVPVPLAFSAEQAAHLLASCSVVLTDDAGQRRFEAWRADAPHAFQAMPCLSIGQLVDGAAAVTARALTAGTQADRVCKVIHTSGTTSAPKGVRIRANGLDALLASLWRHATRDDYRRYLNLVPFSLLIEQVTALYMPFAAGGTVVLPPVGEAPLGDPGAVAADKLALLRRARPSAVTLPPSLVEALANAADRLPELDTAALCEALFGRSTVPLIAAGGAPVAAATIERLAQRGVTVLQGYGLSENSSVVAWNTRAENRIGSVGKPLAHVSCKLGPDGELAVRSASLFAGYSGSDPSACHTDAEGWLWTGDLAGIDADGFITIIGRKKNLIITAHGRNVSPEPAEASYRSVAGVADIVLLGEGQETLSAYVLTATGVDQGALRHALVRHGERWLSGIERASTFVFEADAPALRARLFTVTGRPRRQEVERHVRECQLRESHVRECHVRERHAHEYQAGSLPAAASALHQR</sequence>
<evidence type="ECO:0000313" key="4">
    <source>
        <dbReference type="EMBL" id="QBI01208.1"/>
    </source>
</evidence>
<gene>
    <name evidence="4" type="ORF">EYF70_10435</name>
    <name evidence="3" type="ORF">GCM10007387_34110</name>
</gene>
<name>A0A411WX56_9BURK</name>
<evidence type="ECO:0000313" key="6">
    <source>
        <dbReference type="Proteomes" id="UP000628442"/>
    </source>
</evidence>
<dbReference type="Proteomes" id="UP000292307">
    <property type="component" value="Chromosome"/>
</dbReference>
<reference evidence="3" key="1">
    <citation type="journal article" date="2014" name="Int. J. Syst. Evol. Microbiol.">
        <title>Complete genome sequence of Corynebacterium casei LMG S-19264T (=DSM 44701T), isolated from a smear-ripened cheese.</title>
        <authorList>
            <consortium name="US DOE Joint Genome Institute (JGI-PGF)"/>
            <person name="Walter F."/>
            <person name="Albersmeier A."/>
            <person name="Kalinowski J."/>
            <person name="Ruckert C."/>
        </authorList>
    </citation>
    <scope>NUCLEOTIDE SEQUENCE</scope>
    <source>
        <strain evidence="3">KCTC 12343</strain>
    </source>
</reference>
<dbReference type="InterPro" id="IPR042099">
    <property type="entry name" value="ANL_N_sf"/>
</dbReference>
<evidence type="ECO:0000256" key="1">
    <source>
        <dbReference type="ARBA" id="ARBA00006432"/>
    </source>
</evidence>
<evidence type="ECO:0000313" key="5">
    <source>
        <dbReference type="Proteomes" id="UP000292307"/>
    </source>
</evidence>
<dbReference type="EMBL" id="BMWV01000007">
    <property type="protein sequence ID" value="GGY49007.1"/>
    <property type="molecule type" value="Genomic_DNA"/>
</dbReference>
<dbReference type="InterPro" id="IPR020845">
    <property type="entry name" value="AMP-binding_CS"/>
</dbReference>
<dbReference type="OrthoDB" id="9766486at2"/>
<feature type="domain" description="AMP-dependent synthetase/ligase" evidence="2">
    <location>
        <begin position="11"/>
        <end position="373"/>
    </location>
</feature>
<dbReference type="EMBL" id="CP036401">
    <property type="protein sequence ID" value="QBI01208.1"/>
    <property type="molecule type" value="Genomic_DNA"/>
</dbReference>
<protein>
    <submittedName>
        <fullName evidence="4">AMP-dependent synthetase</fullName>
    </submittedName>
    <submittedName>
        <fullName evidence="3">Long-chain-fatty-acid--CoA ligase</fullName>
    </submittedName>
</protein>